<keyword evidence="3" id="KW-0813">Transport</keyword>
<dbReference type="Gene3D" id="3.30.460.20">
    <property type="entry name" value="CorA soluble domain-like"/>
    <property type="match status" value="1"/>
</dbReference>
<keyword evidence="6 11" id="KW-0812">Transmembrane</keyword>
<keyword evidence="10 11" id="KW-0472">Membrane</keyword>
<dbReference type="Pfam" id="PF01544">
    <property type="entry name" value="CorA"/>
    <property type="match status" value="1"/>
</dbReference>
<accession>A0A316FZT4</accession>
<evidence type="ECO:0000256" key="6">
    <source>
        <dbReference type="ARBA" id="ARBA00022692"/>
    </source>
</evidence>
<evidence type="ECO:0000256" key="5">
    <source>
        <dbReference type="ARBA" id="ARBA00022519"/>
    </source>
</evidence>
<dbReference type="GO" id="GO:0005886">
    <property type="term" value="C:plasma membrane"/>
    <property type="evidence" value="ECO:0007669"/>
    <property type="project" value="UniProtKB-SubCell"/>
</dbReference>
<name>A0A316FZT4_9GAMM</name>
<dbReference type="GO" id="GO:0015087">
    <property type="term" value="F:cobalt ion transmembrane transporter activity"/>
    <property type="evidence" value="ECO:0007669"/>
    <property type="project" value="TreeGrafter"/>
</dbReference>
<protein>
    <submittedName>
        <fullName evidence="12">Zinc transporter</fullName>
    </submittedName>
</protein>
<evidence type="ECO:0000256" key="1">
    <source>
        <dbReference type="ARBA" id="ARBA00004651"/>
    </source>
</evidence>
<dbReference type="GO" id="GO:0000287">
    <property type="term" value="F:magnesium ion binding"/>
    <property type="evidence" value="ECO:0007669"/>
    <property type="project" value="TreeGrafter"/>
</dbReference>
<evidence type="ECO:0000256" key="11">
    <source>
        <dbReference type="SAM" id="Phobius"/>
    </source>
</evidence>
<dbReference type="SUPFAM" id="SSF144083">
    <property type="entry name" value="Magnesium transport protein CorA, transmembrane region"/>
    <property type="match status" value="1"/>
</dbReference>
<proteinExistence type="inferred from homology"/>
<keyword evidence="7" id="KW-0862">Zinc</keyword>
<dbReference type="RefSeq" id="WP_170115170.1">
    <property type="nucleotide sequence ID" value="NZ_QGGU01000004.1"/>
</dbReference>
<organism evidence="12 13">
    <name type="scientific">Pleionea mediterranea</name>
    <dbReference type="NCBI Taxonomy" id="523701"/>
    <lineage>
        <taxon>Bacteria</taxon>
        <taxon>Pseudomonadati</taxon>
        <taxon>Pseudomonadota</taxon>
        <taxon>Gammaproteobacteria</taxon>
        <taxon>Oceanospirillales</taxon>
        <taxon>Pleioneaceae</taxon>
        <taxon>Pleionea</taxon>
    </lineage>
</organism>
<dbReference type="Proteomes" id="UP000245790">
    <property type="component" value="Unassembled WGS sequence"/>
</dbReference>
<evidence type="ECO:0000256" key="7">
    <source>
        <dbReference type="ARBA" id="ARBA00022833"/>
    </source>
</evidence>
<keyword evidence="9" id="KW-0406">Ion transport</keyword>
<comment type="caution">
    <text evidence="12">The sequence shown here is derived from an EMBL/GenBank/DDBJ whole genome shotgun (WGS) entry which is preliminary data.</text>
</comment>
<dbReference type="InterPro" id="IPR045863">
    <property type="entry name" value="CorA_TM1_TM2"/>
</dbReference>
<evidence type="ECO:0000256" key="3">
    <source>
        <dbReference type="ARBA" id="ARBA00022448"/>
    </source>
</evidence>
<comment type="subcellular location">
    <subcellularLocation>
        <location evidence="1">Cell membrane</location>
        <topology evidence="1">Multi-pass membrane protein</topology>
    </subcellularLocation>
</comment>
<evidence type="ECO:0000256" key="9">
    <source>
        <dbReference type="ARBA" id="ARBA00023065"/>
    </source>
</evidence>
<dbReference type="PANTHER" id="PTHR46494:SF3">
    <property type="entry name" value="ZINC TRANSPORT PROTEIN ZNTB"/>
    <property type="match status" value="1"/>
</dbReference>
<keyword evidence="13" id="KW-1185">Reference proteome</keyword>
<dbReference type="AlphaFoldDB" id="A0A316FZT4"/>
<reference evidence="12 13" key="1">
    <citation type="submission" date="2018-05" db="EMBL/GenBank/DDBJ databases">
        <title>Genomic Encyclopedia of Type Strains, Phase IV (KMG-IV): sequencing the most valuable type-strain genomes for metagenomic binning, comparative biology and taxonomic classification.</title>
        <authorList>
            <person name="Goeker M."/>
        </authorList>
    </citation>
    <scope>NUCLEOTIDE SEQUENCE [LARGE SCALE GENOMIC DNA]</scope>
    <source>
        <strain evidence="12 13">DSM 25350</strain>
    </source>
</reference>
<dbReference type="InterPro" id="IPR045861">
    <property type="entry name" value="CorA_cytoplasmic_dom"/>
</dbReference>
<evidence type="ECO:0000313" key="13">
    <source>
        <dbReference type="Proteomes" id="UP000245790"/>
    </source>
</evidence>
<keyword evidence="5" id="KW-0997">Cell inner membrane</keyword>
<comment type="similarity">
    <text evidence="2">Belongs to the CorA metal ion transporter (MIT) (TC 1.A.35) family.</text>
</comment>
<evidence type="ECO:0000256" key="2">
    <source>
        <dbReference type="ARBA" id="ARBA00009765"/>
    </source>
</evidence>
<keyword evidence="8 11" id="KW-1133">Transmembrane helix</keyword>
<evidence type="ECO:0000256" key="8">
    <source>
        <dbReference type="ARBA" id="ARBA00022989"/>
    </source>
</evidence>
<dbReference type="EMBL" id="QGGU01000004">
    <property type="protein sequence ID" value="PWK53050.1"/>
    <property type="molecule type" value="Genomic_DNA"/>
</dbReference>
<evidence type="ECO:0000256" key="10">
    <source>
        <dbReference type="ARBA" id="ARBA00023136"/>
    </source>
</evidence>
<dbReference type="GO" id="GO:0015095">
    <property type="term" value="F:magnesium ion transmembrane transporter activity"/>
    <property type="evidence" value="ECO:0007669"/>
    <property type="project" value="TreeGrafter"/>
</dbReference>
<feature type="transmembrane region" description="Helical" evidence="11">
    <location>
        <begin position="260"/>
        <end position="282"/>
    </location>
</feature>
<dbReference type="InterPro" id="IPR002523">
    <property type="entry name" value="MgTranspt_CorA/ZnTranspt_ZntB"/>
</dbReference>
<dbReference type="Gene3D" id="1.20.58.340">
    <property type="entry name" value="Magnesium transport protein CorA, transmembrane region"/>
    <property type="match status" value="2"/>
</dbReference>
<gene>
    <name evidence="12" type="ORF">C8D97_104268</name>
</gene>
<evidence type="ECO:0000313" key="12">
    <source>
        <dbReference type="EMBL" id="PWK53050.1"/>
    </source>
</evidence>
<dbReference type="GO" id="GO:0050897">
    <property type="term" value="F:cobalt ion binding"/>
    <property type="evidence" value="ECO:0007669"/>
    <property type="project" value="TreeGrafter"/>
</dbReference>
<evidence type="ECO:0000256" key="4">
    <source>
        <dbReference type="ARBA" id="ARBA00022475"/>
    </source>
</evidence>
<sequence>MTEINPPQFVQLKDSSWQTVDGFDALDKDAPQWLTLDYKDETSVEQVLSQVDLSHTHKQSLLDPDVRPRLWITRENQVLLFIRGINLNPDSEPEDMVSVRIYFDGTKLICFRSRRLQSITEVRSSITSSNAESCDIQELFIKLLQSILLKIESQVTKLANRLDEIEDNIDEGKTIDIEFIEESRRSAAKLWRYLSPQQEVLRKLMNIKLSWLDQETQFQLQELDDDMTHEVEELALVKERCQLVENHESNKLSQRVNKNLYLISLITAVFIPVSFLTGLLGINVGGMPGVESNTAFTIVCVILLIIAAIEIIYLKWKKWF</sequence>
<dbReference type="SUPFAM" id="SSF143865">
    <property type="entry name" value="CorA soluble domain-like"/>
    <property type="match status" value="1"/>
</dbReference>
<dbReference type="PANTHER" id="PTHR46494">
    <property type="entry name" value="CORA FAMILY METAL ION TRANSPORTER (EUROFUNG)"/>
    <property type="match status" value="1"/>
</dbReference>
<keyword evidence="4" id="KW-1003">Cell membrane</keyword>
<feature type="transmembrane region" description="Helical" evidence="11">
    <location>
        <begin position="294"/>
        <end position="314"/>
    </location>
</feature>